<feature type="signal peptide" evidence="2">
    <location>
        <begin position="1"/>
        <end position="27"/>
    </location>
</feature>
<dbReference type="SMART" id="SM00028">
    <property type="entry name" value="TPR"/>
    <property type="match status" value="4"/>
</dbReference>
<accession>A0A9X1XM19</accession>
<gene>
    <name evidence="3" type="ORF">KP803_18800</name>
</gene>
<dbReference type="InterPro" id="IPR019734">
    <property type="entry name" value="TPR_rpt"/>
</dbReference>
<keyword evidence="4" id="KW-1185">Reference proteome</keyword>
<dbReference type="SUPFAM" id="SSF48452">
    <property type="entry name" value="TPR-like"/>
    <property type="match status" value="1"/>
</dbReference>
<sequence length="759" mass="87503">MLPMRWKRATYLAFCLIACLVSSIANATLYSSAILNEASSFLDIVPAQSKALTLNYLSQRKLNTDQSEIPSAMNRDESDSTIRTPTSTIDALTILAQAEYNLGNIPAANTRLEEAEQLAEKHRLHYLGLSVRLLHTRLSWLQTRNSQQTNQAIEDIQLRYSAIKHADQFARVIYYKIFMLKADVASYDGHIDLANQYFAKVKPYVDSLKSRSTYIDYHIAVGQHYLNHKLYNRALSQLLISYWQAIEDNSSAQIAEVNRLLAQVFYERKVYDTALRHLSQAADFYDNYQSSTILAEVLKQMGDIYFQQSKYNLALVHYFNVIDHERKINKIENVIDIRLSLAATYLQLYNFSLTEQYLNRAENLLEYAKIPHLKAEALLLNAGLAYHKKEPVLVYAYANEALELGIELKDITIQTQAYQLLYLGYEQKGKFAKALENLKQFNSLSRIQQQSLNQINEEAFRQQKEFVEQTLHLAGQKEELKETHDKFIKTRRISWALFAMGVLIFIVLLRRGYVIQRLNSDNTTLNDALFTHSRSTLPNLRMLNDRLPTSLAQNRHQFEQWQSGELINEPLNDRLKFVLIDIPFLRNMYLQHGYQDGLKLEAAFGTFLKSKIIAPARIYHFSDANLLYIEPQNEENSDTEQLFNKVQSWIEEFESEYDMTRIVRIGIADYPFLPRAYTAISDKELIDILLMSTSVARTLSMKEHSSQWVYLKAIENAPAASLATGNIRKACKHSINQGLIKVHSSYKNEDSIKKLLKDG</sequence>
<dbReference type="InterPro" id="IPR011990">
    <property type="entry name" value="TPR-like_helical_dom_sf"/>
</dbReference>
<evidence type="ECO:0000313" key="4">
    <source>
        <dbReference type="Proteomes" id="UP001139559"/>
    </source>
</evidence>
<dbReference type="Gene3D" id="1.25.40.10">
    <property type="entry name" value="Tetratricopeptide repeat domain"/>
    <property type="match status" value="1"/>
</dbReference>
<name>A0A9X1XM19_9VIBR</name>
<proteinExistence type="predicted"/>
<dbReference type="Proteomes" id="UP001139559">
    <property type="component" value="Unassembled WGS sequence"/>
</dbReference>
<dbReference type="EMBL" id="JAJHVV010000014">
    <property type="protein sequence ID" value="MCK6265319.1"/>
    <property type="molecule type" value="Genomic_DNA"/>
</dbReference>
<comment type="caution">
    <text evidence="3">The sequence shown here is derived from an EMBL/GenBank/DDBJ whole genome shotgun (WGS) entry which is preliminary data.</text>
</comment>
<protein>
    <submittedName>
        <fullName evidence="3">Tetratricopeptide repeat protein</fullName>
    </submittedName>
</protein>
<organism evidence="3 4">
    <name type="scientific">Vibrio amylolyticus</name>
    <dbReference type="NCBI Taxonomy" id="2847292"/>
    <lineage>
        <taxon>Bacteria</taxon>
        <taxon>Pseudomonadati</taxon>
        <taxon>Pseudomonadota</taxon>
        <taxon>Gammaproteobacteria</taxon>
        <taxon>Vibrionales</taxon>
        <taxon>Vibrionaceae</taxon>
        <taxon>Vibrio</taxon>
    </lineage>
</organism>
<keyword evidence="1" id="KW-0812">Transmembrane</keyword>
<evidence type="ECO:0000256" key="2">
    <source>
        <dbReference type="SAM" id="SignalP"/>
    </source>
</evidence>
<keyword evidence="2" id="KW-0732">Signal</keyword>
<reference evidence="3" key="1">
    <citation type="submission" date="2021-11" db="EMBL/GenBank/DDBJ databases">
        <title>Vibrio ZSDE26 sp. nov. and Vibrio ZSDZ34 sp. nov., isolated from coastal seawater in Qingdao.</title>
        <authorList>
            <person name="Zhang P."/>
        </authorList>
    </citation>
    <scope>NUCLEOTIDE SEQUENCE</scope>
    <source>
        <strain evidence="3">ZSDE26</strain>
    </source>
</reference>
<feature type="transmembrane region" description="Helical" evidence="1">
    <location>
        <begin position="493"/>
        <end position="509"/>
    </location>
</feature>
<evidence type="ECO:0000256" key="1">
    <source>
        <dbReference type="SAM" id="Phobius"/>
    </source>
</evidence>
<keyword evidence="1" id="KW-0472">Membrane</keyword>
<keyword evidence="1" id="KW-1133">Transmembrane helix</keyword>
<feature type="chain" id="PRO_5040767317" evidence="2">
    <location>
        <begin position="28"/>
        <end position="759"/>
    </location>
</feature>
<evidence type="ECO:0000313" key="3">
    <source>
        <dbReference type="EMBL" id="MCK6265319.1"/>
    </source>
</evidence>
<dbReference type="AlphaFoldDB" id="A0A9X1XM19"/>